<accession>A0ABD5X6K2</accession>
<evidence type="ECO:0000256" key="1">
    <source>
        <dbReference type="SAM" id="Phobius"/>
    </source>
</evidence>
<dbReference type="AlphaFoldDB" id="A0ABD5X6K2"/>
<reference evidence="2 3" key="1">
    <citation type="journal article" date="2019" name="Int. J. Syst. Evol. Microbiol.">
        <title>The Global Catalogue of Microorganisms (GCM) 10K type strain sequencing project: providing services to taxonomists for standard genome sequencing and annotation.</title>
        <authorList>
            <consortium name="The Broad Institute Genomics Platform"/>
            <consortium name="The Broad Institute Genome Sequencing Center for Infectious Disease"/>
            <person name="Wu L."/>
            <person name="Ma J."/>
        </authorList>
    </citation>
    <scope>NUCLEOTIDE SEQUENCE [LARGE SCALE GENOMIC DNA]</scope>
    <source>
        <strain evidence="2 3">DT55</strain>
    </source>
</reference>
<keyword evidence="3" id="KW-1185">Reference proteome</keyword>
<protein>
    <submittedName>
        <fullName evidence="2">Uncharacterized protein</fullName>
    </submittedName>
</protein>
<sequence length="144" mass="14315">MTTTAYFLSTVVTGVVLLVVIAYGARAFPWHRLATRAAASAGGGTAAAASLPGETAAPSRTPVALGAVVVVALSGGIGAALAPGTPVLGGFVGLFGGLLALYVTWGTYHVCRSRGMNYAQAVGVGVWILAMVFLVAVVAKLLVG</sequence>
<organism evidence="2 3">
    <name type="scientific">Halobaculum marinum</name>
    <dbReference type="NCBI Taxonomy" id="3031996"/>
    <lineage>
        <taxon>Archaea</taxon>
        <taxon>Methanobacteriati</taxon>
        <taxon>Methanobacteriota</taxon>
        <taxon>Stenosarchaea group</taxon>
        <taxon>Halobacteria</taxon>
        <taxon>Halobacteriales</taxon>
        <taxon>Haloferacaceae</taxon>
        <taxon>Halobaculum</taxon>
    </lineage>
</organism>
<dbReference type="GeneID" id="79270432"/>
<keyword evidence="1" id="KW-1133">Transmembrane helix</keyword>
<evidence type="ECO:0000313" key="2">
    <source>
        <dbReference type="EMBL" id="MFC7098636.1"/>
    </source>
</evidence>
<dbReference type="Proteomes" id="UP001596388">
    <property type="component" value="Unassembled WGS sequence"/>
</dbReference>
<comment type="caution">
    <text evidence="2">The sequence shown here is derived from an EMBL/GenBank/DDBJ whole genome shotgun (WGS) entry which is preliminary data.</text>
</comment>
<dbReference type="EMBL" id="JBHTAG010000003">
    <property type="protein sequence ID" value="MFC7098636.1"/>
    <property type="molecule type" value="Genomic_DNA"/>
</dbReference>
<keyword evidence="1" id="KW-0472">Membrane</keyword>
<evidence type="ECO:0000313" key="3">
    <source>
        <dbReference type="Proteomes" id="UP001596388"/>
    </source>
</evidence>
<feature type="transmembrane region" description="Helical" evidence="1">
    <location>
        <begin position="63"/>
        <end position="82"/>
    </location>
</feature>
<gene>
    <name evidence="2" type="ORF">ACFQKD_15115</name>
</gene>
<name>A0ABD5X6K2_9EURY</name>
<feature type="transmembrane region" description="Helical" evidence="1">
    <location>
        <begin position="6"/>
        <end position="25"/>
    </location>
</feature>
<feature type="transmembrane region" description="Helical" evidence="1">
    <location>
        <begin position="122"/>
        <end position="143"/>
    </location>
</feature>
<dbReference type="RefSeq" id="WP_276236823.1">
    <property type="nucleotide sequence ID" value="NZ_CP119989.1"/>
</dbReference>
<keyword evidence="1" id="KW-0812">Transmembrane</keyword>
<feature type="transmembrane region" description="Helical" evidence="1">
    <location>
        <begin position="88"/>
        <end position="110"/>
    </location>
</feature>
<proteinExistence type="predicted"/>